<evidence type="ECO:0000313" key="9">
    <source>
        <dbReference type="Proteomes" id="UP000008332"/>
    </source>
</evidence>
<dbReference type="InterPro" id="IPR038765">
    <property type="entry name" value="Papain-like_cys_pep_sf"/>
</dbReference>
<dbReference type="RefSeq" id="WP_011464392.1">
    <property type="nucleotide sequence ID" value="NC_007908.1"/>
</dbReference>
<keyword evidence="6" id="KW-0732">Signal</keyword>
<dbReference type="EMBL" id="CP000267">
    <property type="protein sequence ID" value="ABD69824.1"/>
    <property type="molecule type" value="Genomic_DNA"/>
</dbReference>
<dbReference type="InterPro" id="IPR051202">
    <property type="entry name" value="Peptidase_C40"/>
</dbReference>
<dbReference type="PROSITE" id="PS51935">
    <property type="entry name" value="NLPC_P60"/>
    <property type="match status" value="1"/>
</dbReference>
<gene>
    <name evidence="8" type="ordered locus">Rfer_2100</name>
</gene>
<keyword evidence="9" id="KW-1185">Reference proteome</keyword>
<keyword evidence="2" id="KW-0645">Protease</keyword>
<comment type="similarity">
    <text evidence="1">Belongs to the peptidase C40 family.</text>
</comment>
<dbReference type="KEGG" id="rfr:Rfer_2100"/>
<name>Q21WM9_ALBFT</name>
<feature type="signal peptide" evidence="6">
    <location>
        <begin position="1"/>
        <end position="21"/>
    </location>
</feature>
<evidence type="ECO:0000313" key="8">
    <source>
        <dbReference type="EMBL" id="ABD69824.1"/>
    </source>
</evidence>
<dbReference type="STRING" id="338969.Rfer_2100"/>
<evidence type="ECO:0000256" key="3">
    <source>
        <dbReference type="ARBA" id="ARBA00022801"/>
    </source>
</evidence>
<evidence type="ECO:0000256" key="6">
    <source>
        <dbReference type="SAM" id="SignalP"/>
    </source>
</evidence>
<dbReference type="SUPFAM" id="SSF54001">
    <property type="entry name" value="Cysteine proteinases"/>
    <property type="match status" value="1"/>
</dbReference>
<dbReference type="GO" id="GO:0006508">
    <property type="term" value="P:proteolysis"/>
    <property type="evidence" value="ECO:0007669"/>
    <property type="project" value="UniProtKB-KW"/>
</dbReference>
<dbReference type="InterPro" id="IPR000064">
    <property type="entry name" value="NLP_P60_dom"/>
</dbReference>
<evidence type="ECO:0000256" key="4">
    <source>
        <dbReference type="ARBA" id="ARBA00022807"/>
    </source>
</evidence>
<keyword evidence="3" id="KW-0378">Hydrolase</keyword>
<feature type="compositionally biased region" description="Pro residues" evidence="5">
    <location>
        <begin position="181"/>
        <end position="201"/>
    </location>
</feature>
<organism evidence="8 9">
    <name type="scientific">Albidiferax ferrireducens (strain ATCC BAA-621 / DSM 15236 / T118)</name>
    <name type="common">Rhodoferax ferrireducens</name>
    <dbReference type="NCBI Taxonomy" id="338969"/>
    <lineage>
        <taxon>Bacteria</taxon>
        <taxon>Pseudomonadati</taxon>
        <taxon>Pseudomonadota</taxon>
        <taxon>Betaproteobacteria</taxon>
        <taxon>Burkholderiales</taxon>
        <taxon>Comamonadaceae</taxon>
        <taxon>Rhodoferax</taxon>
    </lineage>
</organism>
<dbReference type="HOGENOM" id="CLU_016043_7_1_4"/>
<dbReference type="OrthoDB" id="9807055at2"/>
<accession>Q21WM9</accession>
<evidence type="ECO:0000259" key="7">
    <source>
        <dbReference type="PROSITE" id="PS51935"/>
    </source>
</evidence>
<dbReference type="Pfam" id="PF00877">
    <property type="entry name" value="NLPC_P60"/>
    <property type="match status" value="1"/>
</dbReference>
<proteinExistence type="inferred from homology"/>
<dbReference type="Proteomes" id="UP000008332">
    <property type="component" value="Chromosome"/>
</dbReference>
<dbReference type="AlphaFoldDB" id="Q21WM9"/>
<feature type="region of interest" description="Disordered" evidence="5">
    <location>
        <begin position="174"/>
        <end position="201"/>
    </location>
</feature>
<sequence length="201" mass="21762">MRISATLALLIALLFAASAQASPSGASDDLDKFLINEDLLARIDQVRQSVGLKASELVFTAMGFLGVPYRRGGNTAETGFDCSGFVRAMYQQTVGLILPRKAEQQAAATKVIKRTDLQPGDLVFFNTLRRAFSHVGIYIGEGKFIHSPKPGAQVRVEDMGVAYWKHRFDGARRVQTAAPDAPAPAPALEPEAMPPIEPTLH</sequence>
<evidence type="ECO:0000256" key="5">
    <source>
        <dbReference type="SAM" id="MobiDB-lite"/>
    </source>
</evidence>
<protein>
    <submittedName>
        <fullName evidence="8">NLP/P60</fullName>
    </submittedName>
</protein>
<dbReference type="MEROPS" id="C40.006"/>
<dbReference type="GO" id="GO:0008234">
    <property type="term" value="F:cysteine-type peptidase activity"/>
    <property type="evidence" value="ECO:0007669"/>
    <property type="project" value="UniProtKB-KW"/>
</dbReference>
<dbReference type="eggNOG" id="COG0791">
    <property type="taxonomic scope" value="Bacteria"/>
</dbReference>
<reference evidence="9" key="1">
    <citation type="submission" date="2006-02" db="EMBL/GenBank/DDBJ databases">
        <title>Complete sequence of chromosome of Rhodoferax ferrireducens DSM 15236.</title>
        <authorList>
            <person name="Copeland A."/>
            <person name="Lucas S."/>
            <person name="Lapidus A."/>
            <person name="Barry K."/>
            <person name="Detter J.C."/>
            <person name="Glavina del Rio T."/>
            <person name="Hammon N."/>
            <person name="Israni S."/>
            <person name="Pitluck S."/>
            <person name="Brettin T."/>
            <person name="Bruce D."/>
            <person name="Han C."/>
            <person name="Tapia R."/>
            <person name="Gilna P."/>
            <person name="Kiss H."/>
            <person name="Schmutz J."/>
            <person name="Larimer F."/>
            <person name="Land M."/>
            <person name="Kyrpides N."/>
            <person name="Ivanova N."/>
            <person name="Richardson P."/>
        </authorList>
    </citation>
    <scope>NUCLEOTIDE SEQUENCE [LARGE SCALE GENOMIC DNA]</scope>
    <source>
        <strain evidence="9">ATCC BAA-621 / DSM 15236 / T118</strain>
    </source>
</reference>
<evidence type="ECO:0000256" key="2">
    <source>
        <dbReference type="ARBA" id="ARBA00022670"/>
    </source>
</evidence>
<dbReference type="PANTHER" id="PTHR47053">
    <property type="entry name" value="MUREIN DD-ENDOPEPTIDASE MEPH-RELATED"/>
    <property type="match status" value="1"/>
</dbReference>
<evidence type="ECO:0000256" key="1">
    <source>
        <dbReference type="ARBA" id="ARBA00007074"/>
    </source>
</evidence>
<feature type="chain" id="PRO_5004200111" evidence="6">
    <location>
        <begin position="22"/>
        <end position="201"/>
    </location>
</feature>
<dbReference type="Gene3D" id="3.90.1720.10">
    <property type="entry name" value="endopeptidase domain like (from Nostoc punctiforme)"/>
    <property type="match status" value="1"/>
</dbReference>
<dbReference type="PANTHER" id="PTHR47053:SF1">
    <property type="entry name" value="MUREIN DD-ENDOPEPTIDASE MEPH-RELATED"/>
    <property type="match status" value="1"/>
</dbReference>
<keyword evidence="4" id="KW-0788">Thiol protease</keyword>
<feature type="domain" description="NlpC/P60" evidence="7">
    <location>
        <begin position="51"/>
        <end position="175"/>
    </location>
</feature>